<evidence type="ECO:0000256" key="4">
    <source>
        <dbReference type="RuleBase" id="RU362110"/>
    </source>
</evidence>
<dbReference type="RefSeq" id="WP_132172825.1">
    <property type="nucleotide sequence ID" value="NZ_SMKX01000103.1"/>
</dbReference>
<keyword evidence="9" id="KW-1185">Reference proteome</keyword>
<name>A0A4R4Z7C6_9ACTN</name>
<feature type="domain" description="3-keto-alpha-glucoside-1,2-lyase/3-keto-2-hydroxy-glucal hydratase" evidence="6">
    <location>
        <begin position="462"/>
        <end position="610"/>
    </location>
</feature>
<feature type="domain" description="Glycosyl hydrolase family 32 C-terminal" evidence="7">
    <location>
        <begin position="308"/>
        <end position="446"/>
    </location>
</feature>
<keyword evidence="3 4" id="KW-0326">Glycosidase</keyword>
<feature type="domain" description="Glycosyl hydrolase family 32 N-terminal" evidence="5">
    <location>
        <begin position="20"/>
        <end position="294"/>
    </location>
</feature>
<evidence type="ECO:0000259" key="7">
    <source>
        <dbReference type="Pfam" id="PF08244"/>
    </source>
</evidence>
<dbReference type="PROSITE" id="PS00609">
    <property type="entry name" value="GLYCOSYL_HYDROL_F32"/>
    <property type="match status" value="1"/>
</dbReference>
<dbReference type="InterPro" id="IPR013320">
    <property type="entry name" value="ConA-like_dom_sf"/>
</dbReference>
<dbReference type="InterPro" id="IPR018053">
    <property type="entry name" value="Glyco_hydro_32_AS"/>
</dbReference>
<dbReference type="CDD" id="cd18622">
    <property type="entry name" value="GH32_Inu-like"/>
    <property type="match status" value="1"/>
</dbReference>
<dbReference type="SUPFAM" id="SSF75005">
    <property type="entry name" value="Arabinanase/levansucrase/invertase"/>
    <property type="match status" value="1"/>
</dbReference>
<evidence type="ECO:0000259" key="6">
    <source>
        <dbReference type="Pfam" id="PF06439"/>
    </source>
</evidence>
<dbReference type="InterPro" id="IPR013189">
    <property type="entry name" value="Glyco_hydro_32_C"/>
</dbReference>
<comment type="similarity">
    <text evidence="1 4">Belongs to the glycosyl hydrolase 32 family.</text>
</comment>
<dbReference type="PANTHER" id="PTHR42800:SF1">
    <property type="entry name" value="EXOINULINASE INUD (AFU_ORTHOLOGUE AFUA_5G00480)"/>
    <property type="match status" value="1"/>
</dbReference>
<dbReference type="InterPro" id="IPR010496">
    <property type="entry name" value="AL/BT2_dom"/>
</dbReference>
<keyword evidence="2 4" id="KW-0378">Hydrolase</keyword>
<dbReference type="Pfam" id="PF00251">
    <property type="entry name" value="Glyco_hydro_32N"/>
    <property type="match status" value="1"/>
</dbReference>
<dbReference type="GO" id="GO:0005987">
    <property type="term" value="P:sucrose catabolic process"/>
    <property type="evidence" value="ECO:0007669"/>
    <property type="project" value="TreeGrafter"/>
</dbReference>
<dbReference type="PANTHER" id="PTHR42800">
    <property type="entry name" value="EXOINULINASE INUD (AFU_ORTHOLOGUE AFUA_5G00480)"/>
    <property type="match status" value="1"/>
</dbReference>
<evidence type="ECO:0000256" key="1">
    <source>
        <dbReference type="ARBA" id="ARBA00009902"/>
    </source>
</evidence>
<dbReference type="Gene3D" id="2.115.10.20">
    <property type="entry name" value="Glycosyl hydrolase domain, family 43"/>
    <property type="match status" value="1"/>
</dbReference>
<dbReference type="OrthoDB" id="9776657at2"/>
<sequence>MNSFPYAGTNYQEDNRGQFHFSPRSGWMNDPNAPLYYRGVYHLYFQHAPNALHWDTMHWGHATSTDLVHWQQRPIALDPSIHPGDLWSGGGVVDCGNVSGLKNGDHDPILVYSGTRGVTVFYSLDGGNTFQTYDGGRKVVVPAGDSRDPKVFWDPVSQKWGMVVWSDAGGNGVDFFTSHDLLRWSFASRFTAGWLFECPNMIRMPLDGSYHWVLHAGSGEYYVGSWDGTAFHSDWTAPQKINQTATHAGAGYYAALNFSNLKGDRVVSMAWQGENSGSIWTGNASFAVDLKLRRTADGIRVVSAPVPEIDTLRENTRTWKNLSLDSKAARELLSGVRVNTYELEVVVDVRDVQRFGFRLHTGSGGWFDREIAYDARAQQLNGVALKPSGGKVRVRLLVDRGQLDVFGNDGEVYQSYNVNFDGLPGGDGLELFTEGRLRLDSLTIHELASIWRPLGEATLHTNLNGPWYAARGQWADVADGKQGKSPGDAFYLSTASGADFTLDGDVRLVDGVAAALTFRATKDASQHYTVNVDASANVVKLWRPGRDIATVPLQVERGRNYHFTVQTAGSNIKVSLDGKQVIDAVDTEHKSGQFGMNVYNGTALVQNVSVR</sequence>
<accession>A0A4R4Z7C6</accession>
<evidence type="ECO:0000256" key="2">
    <source>
        <dbReference type="ARBA" id="ARBA00022801"/>
    </source>
</evidence>
<dbReference type="GO" id="GO:0004575">
    <property type="term" value="F:sucrose alpha-glucosidase activity"/>
    <property type="evidence" value="ECO:0007669"/>
    <property type="project" value="TreeGrafter"/>
</dbReference>
<evidence type="ECO:0000259" key="5">
    <source>
        <dbReference type="Pfam" id="PF00251"/>
    </source>
</evidence>
<protein>
    <submittedName>
        <fullName evidence="8">Glycoside hydrolase family 32 protein</fullName>
    </submittedName>
</protein>
<evidence type="ECO:0000313" key="9">
    <source>
        <dbReference type="Proteomes" id="UP000295124"/>
    </source>
</evidence>
<dbReference type="Pfam" id="PF08244">
    <property type="entry name" value="Glyco_hydro_32C"/>
    <property type="match status" value="1"/>
</dbReference>
<reference evidence="8 9" key="1">
    <citation type="submission" date="2019-03" db="EMBL/GenBank/DDBJ databases">
        <title>Draft genome sequences of novel Actinobacteria.</title>
        <authorList>
            <person name="Sahin N."/>
            <person name="Ay H."/>
            <person name="Saygin H."/>
        </authorList>
    </citation>
    <scope>NUCLEOTIDE SEQUENCE [LARGE SCALE GENOMIC DNA]</scope>
    <source>
        <strain evidence="8 9">JCM 13523</strain>
    </source>
</reference>
<comment type="caution">
    <text evidence="8">The sequence shown here is derived from an EMBL/GenBank/DDBJ whole genome shotgun (WGS) entry which is preliminary data.</text>
</comment>
<dbReference type="EMBL" id="SMKX01000103">
    <property type="protein sequence ID" value="TDD53034.1"/>
    <property type="molecule type" value="Genomic_DNA"/>
</dbReference>
<proteinExistence type="inferred from homology"/>
<dbReference type="AlphaFoldDB" id="A0A4R4Z7C6"/>
<dbReference type="InterPro" id="IPR013148">
    <property type="entry name" value="Glyco_hydro_32_N"/>
</dbReference>
<evidence type="ECO:0000313" key="8">
    <source>
        <dbReference type="EMBL" id="TDD53034.1"/>
    </source>
</evidence>
<dbReference type="GO" id="GO:0005737">
    <property type="term" value="C:cytoplasm"/>
    <property type="evidence" value="ECO:0007669"/>
    <property type="project" value="TreeGrafter"/>
</dbReference>
<evidence type="ECO:0000256" key="3">
    <source>
        <dbReference type="ARBA" id="ARBA00023295"/>
    </source>
</evidence>
<dbReference type="InterPro" id="IPR023296">
    <property type="entry name" value="Glyco_hydro_beta-prop_sf"/>
</dbReference>
<organism evidence="8 9">
    <name type="scientific">Kribbella antibiotica</name>
    <dbReference type="NCBI Taxonomy" id="190195"/>
    <lineage>
        <taxon>Bacteria</taxon>
        <taxon>Bacillati</taxon>
        <taxon>Actinomycetota</taxon>
        <taxon>Actinomycetes</taxon>
        <taxon>Propionibacteriales</taxon>
        <taxon>Kribbellaceae</taxon>
        <taxon>Kribbella</taxon>
    </lineage>
</organism>
<dbReference type="Pfam" id="PF06439">
    <property type="entry name" value="3keto-disac_hyd"/>
    <property type="match status" value="1"/>
</dbReference>
<dbReference type="SUPFAM" id="SSF49899">
    <property type="entry name" value="Concanavalin A-like lectins/glucanases"/>
    <property type="match status" value="1"/>
</dbReference>
<gene>
    <name evidence="8" type="ORF">E1263_28430</name>
</gene>
<dbReference type="Proteomes" id="UP000295124">
    <property type="component" value="Unassembled WGS sequence"/>
</dbReference>
<dbReference type="SMART" id="SM00640">
    <property type="entry name" value="Glyco_32"/>
    <property type="match status" value="1"/>
</dbReference>
<dbReference type="InterPro" id="IPR001362">
    <property type="entry name" value="Glyco_hydro_32"/>
</dbReference>
<dbReference type="Gene3D" id="2.60.120.560">
    <property type="entry name" value="Exo-inulinase, domain 1"/>
    <property type="match status" value="2"/>
</dbReference>